<dbReference type="Pfam" id="PF00093">
    <property type="entry name" value="VWC"/>
    <property type="match status" value="2"/>
</dbReference>
<dbReference type="SMART" id="SM00214">
    <property type="entry name" value="VWC"/>
    <property type="match status" value="3"/>
</dbReference>
<dbReference type="PROSITE" id="PS50184">
    <property type="entry name" value="VWFC_2"/>
    <property type="match status" value="2"/>
</dbReference>
<accession>A0A8J2K6N6</accession>
<keyword evidence="5" id="KW-1185">Reference proteome</keyword>
<feature type="compositionally biased region" description="Basic and acidic residues" evidence="1">
    <location>
        <begin position="148"/>
        <end position="159"/>
    </location>
</feature>
<dbReference type="PROSITE" id="PS01208">
    <property type="entry name" value="VWFC_1"/>
    <property type="match status" value="1"/>
</dbReference>
<feature type="domain" description="VWFC" evidence="3">
    <location>
        <begin position="175"/>
        <end position="246"/>
    </location>
</feature>
<feature type="region of interest" description="Disordered" evidence="1">
    <location>
        <begin position="252"/>
        <end position="273"/>
    </location>
</feature>
<dbReference type="GO" id="GO:0036122">
    <property type="term" value="F:BMP binding"/>
    <property type="evidence" value="ECO:0007669"/>
    <property type="project" value="TreeGrafter"/>
</dbReference>
<evidence type="ECO:0000313" key="4">
    <source>
        <dbReference type="EMBL" id="CAG7729211.1"/>
    </source>
</evidence>
<evidence type="ECO:0000256" key="1">
    <source>
        <dbReference type="SAM" id="MobiDB-lite"/>
    </source>
</evidence>
<dbReference type="EMBL" id="CAJVCH010175334">
    <property type="protein sequence ID" value="CAG7729211.1"/>
    <property type="molecule type" value="Genomic_DNA"/>
</dbReference>
<evidence type="ECO:0000259" key="3">
    <source>
        <dbReference type="PROSITE" id="PS50184"/>
    </source>
</evidence>
<dbReference type="AlphaFoldDB" id="A0A8J2K6N6"/>
<proteinExistence type="predicted"/>
<dbReference type="InterPro" id="IPR045717">
    <property type="entry name" value="CHRDL1/2"/>
</dbReference>
<dbReference type="PANTHER" id="PTHR46303">
    <property type="entry name" value="VWFC DOMAIN-CONTAINING PROTEIN"/>
    <property type="match status" value="1"/>
</dbReference>
<protein>
    <recommendedName>
        <fullName evidence="3">VWFC domain-containing protein</fullName>
    </recommendedName>
</protein>
<feature type="signal peptide" evidence="2">
    <location>
        <begin position="1"/>
        <end position="30"/>
    </location>
</feature>
<dbReference type="InterPro" id="IPR001007">
    <property type="entry name" value="VWF_dom"/>
</dbReference>
<feature type="region of interest" description="Disordered" evidence="1">
    <location>
        <begin position="139"/>
        <end position="162"/>
    </location>
</feature>
<keyword evidence="2" id="KW-0732">Signal</keyword>
<dbReference type="GO" id="GO:0030514">
    <property type="term" value="P:negative regulation of BMP signaling pathway"/>
    <property type="evidence" value="ECO:0007669"/>
    <property type="project" value="TreeGrafter"/>
</dbReference>
<evidence type="ECO:0000313" key="5">
    <source>
        <dbReference type="Proteomes" id="UP000708208"/>
    </source>
</evidence>
<feature type="domain" description="VWFC" evidence="3">
    <location>
        <begin position="321"/>
        <end position="388"/>
    </location>
</feature>
<comment type="caution">
    <text evidence="4">The sequence shown here is derived from an EMBL/GenBank/DDBJ whole genome shotgun (WGS) entry which is preliminary data.</text>
</comment>
<dbReference type="PANTHER" id="PTHR46303:SF1">
    <property type="entry name" value="VWFC DOMAIN-CONTAINING PROTEIN"/>
    <property type="match status" value="1"/>
</dbReference>
<gene>
    <name evidence="4" type="ORF">AFUS01_LOCUS17944</name>
</gene>
<dbReference type="Proteomes" id="UP000708208">
    <property type="component" value="Unassembled WGS sequence"/>
</dbReference>
<name>A0A8J2K6N6_9HEXA</name>
<evidence type="ECO:0000256" key="2">
    <source>
        <dbReference type="SAM" id="SignalP"/>
    </source>
</evidence>
<organism evidence="4 5">
    <name type="scientific">Allacma fusca</name>
    <dbReference type="NCBI Taxonomy" id="39272"/>
    <lineage>
        <taxon>Eukaryota</taxon>
        <taxon>Metazoa</taxon>
        <taxon>Ecdysozoa</taxon>
        <taxon>Arthropoda</taxon>
        <taxon>Hexapoda</taxon>
        <taxon>Collembola</taxon>
        <taxon>Symphypleona</taxon>
        <taxon>Sminthuridae</taxon>
        <taxon>Allacma</taxon>
    </lineage>
</organism>
<reference evidence="4" key="1">
    <citation type="submission" date="2021-06" db="EMBL/GenBank/DDBJ databases">
        <authorList>
            <person name="Hodson N. C."/>
            <person name="Mongue J. A."/>
            <person name="Jaron S. K."/>
        </authorList>
    </citation>
    <scope>NUCLEOTIDE SEQUENCE</scope>
</reference>
<dbReference type="GO" id="GO:0005615">
    <property type="term" value="C:extracellular space"/>
    <property type="evidence" value="ECO:0007669"/>
    <property type="project" value="TreeGrafter"/>
</dbReference>
<feature type="chain" id="PRO_5035224528" description="VWFC domain-containing protein" evidence="2">
    <location>
        <begin position="31"/>
        <end position="535"/>
    </location>
</feature>
<sequence>MSHSYSVQRALDSTTTLLFGFLILCNSAQANINQGERVKMESEPHAPQCTFRGRLYSPGEIWHANTSSPHCVMCTCLQTGKLNCTNLDCCGDDDSGRGGGGSSSGSVDLESGTFGVTEANSRGTNACCETCGRRSSAMRSSTIPTISQDERDSSSHYYDEETDDDPLVRANLEHVSCLHQGKIYRNREVFAANMSGLPIYNRSRDHCVHCVCQGGMVLCTMDPCSGFDCSKNVSGIIMKACCEKCNADRQSVNMKGGSESGQKPKSVERSGLGDMNDIADAQYLFTSTSTSEEERVAGAGNSPEEKRFIVNHRLLAPTKRAGCVSAGKFHFHGSTWHPVIGPFGPMECVICKCLHSRIECSRLPCPTAVELQCSNLVKLEGHCCPTCIFPPASENSSRQMCVPLYQEVTVYKSQEYFPENETESIRLSFVRVKGNWNPKFQVEIHEWTLQEGKIFRFYTTYFTIEDFLKSQDLRPGVIVGATTSRNLEKFTKREKKLHFRCKGNCSVRIQGLQLTLRLHELVAKQTCSLQERRVL</sequence>
<dbReference type="GO" id="GO:0030154">
    <property type="term" value="P:cell differentiation"/>
    <property type="evidence" value="ECO:0007669"/>
    <property type="project" value="TreeGrafter"/>
</dbReference>
<dbReference type="OrthoDB" id="8173378at2759"/>